<dbReference type="AlphaFoldDB" id="A0A8B7N4J7"/>
<gene>
    <name evidence="4" type="primary">LOC108665974</name>
</gene>
<reference evidence="4" key="1">
    <citation type="submission" date="2025-08" db="UniProtKB">
        <authorList>
            <consortium name="RefSeq"/>
        </authorList>
    </citation>
    <scope>IDENTIFICATION</scope>
    <source>
        <tissue evidence="4">Whole organism</tissue>
    </source>
</reference>
<evidence type="ECO:0000256" key="2">
    <source>
        <dbReference type="SAM" id="MobiDB-lite"/>
    </source>
</evidence>
<dbReference type="RefSeq" id="XP_018008273.1">
    <property type="nucleotide sequence ID" value="XM_018152784.2"/>
</dbReference>
<feature type="region of interest" description="Disordered" evidence="2">
    <location>
        <begin position="300"/>
        <end position="329"/>
    </location>
</feature>
<dbReference type="GeneID" id="108665974"/>
<feature type="region of interest" description="Disordered" evidence="2">
    <location>
        <begin position="55"/>
        <end position="94"/>
    </location>
</feature>
<keyword evidence="3" id="KW-1185">Reference proteome</keyword>
<dbReference type="GO" id="GO:0031110">
    <property type="term" value="P:regulation of microtubule polymerization or depolymerization"/>
    <property type="evidence" value="ECO:0007669"/>
    <property type="project" value="InterPro"/>
</dbReference>
<sequence length="422" mass="46235">MGQLMSSIGCGDNKTEVKKLPASKNSFPEENDRPTSALTLVDLNQAELEKNFLRESSSANIKNRNINNNVDMGSAGSSGRGSKPPTPADGDKLYGNGAPISFISGRIPSAYDSIPSSDLGESLDVRRAARLFRNESQSLPNTTSDPTEEFKPNFDEENPPPGTASFFHTPHSACSGESSDSGISDPGEEYAFVITENSPPEVVKKVEEAFIPVENLNLIITGKACPRLLSGYQQTRVEEAAILESLRQEGFIATSKSKSAGGISFEVVEAAPGTVSVGSIKPENLVPIPAVRKMEARRARFGPGDRTQEELEERWSGAEQRRQAELDARKEKMAELIRKTEGEKEKMEQLAKRHETKTETAIANREVHLKELRDKLKAKNQHAQHVKLKKLINGPPVPVPLVRTVSDYGPDRVISNVDLFFK</sequence>
<protein>
    <submittedName>
        <fullName evidence="4">Uncharacterized protein LOC108665974</fullName>
    </submittedName>
</protein>
<feature type="coiled-coil region" evidence="1">
    <location>
        <begin position="330"/>
        <end position="389"/>
    </location>
</feature>
<feature type="compositionally biased region" description="Low complexity" evidence="2">
    <location>
        <begin position="60"/>
        <end position="69"/>
    </location>
</feature>
<feature type="region of interest" description="Disordered" evidence="2">
    <location>
        <begin position="1"/>
        <end position="35"/>
    </location>
</feature>
<organism evidence="3 4">
    <name type="scientific">Hyalella azteca</name>
    <name type="common">Amphipod</name>
    <dbReference type="NCBI Taxonomy" id="294128"/>
    <lineage>
        <taxon>Eukaryota</taxon>
        <taxon>Metazoa</taxon>
        <taxon>Ecdysozoa</taxon>
        <taxon>Arthropoda</taxon>
        <taxon>Crustacea</taxon>
        <taxon>Multicrustacea</taxon>
        <taxon>Malacostraca</taxon>
        <taxon>Eumalacostraca</taxon>
        <taxon>Peracarida</taxon>
        <taxon>Amphipoda</taxon>
        <taxon>Senticaudata</taxon>
        <taxon>Talitrida</taxon>
        <taxon>Talitroidea</taxon>
        <taxon>Hyalellidae</taxon>
        <taxon>Hyalella</taxon>
    </lineage>
</organism>
<name>A0A8B7N4J7_HYAAZ</name>
<feature type="compositionally biased region" description="Basic and acidic residues" evidence="2">
    <location>
        <begin position="306"/>
        <end position="329"/>
    </location>
</feature>
<dbReference type="OrthoDB" id="10057469at2759"/>
<dbReference type="KEGG" id="hazt:108665974"/>
<dbReference type="PROSITE" id="PS51663">
    <property type="entry name" value="STATHMIN_3"/>
    <property type="match status" value="1"/>
</dbReference>
<dbReference type="Gene3D" id="6.10.280.30">
    <property type="match status" value="1"/>
</dbReference>
<evidence type="ECO:0000313" key="3">
    <source>
        <dbReference type="Proteomes" id="UP000694843"/>
    </source>
</evidence>
<keyword evidence="1" id="KW-0175">Coiled coil</keyword>
<accession>A0A8B7N4J7</accession>
<dbReference type="InterPro" id="IPR000956">
    <property type="entry name" value="Stathmin_fam"/>
</dbReference>
<evidence type="ECO:0000313" key="4">
    <source>
        <dbReference type="RefSeq" id="XP_018008273.1"/>
    </source>
</evidence>
<feature type="compositionally biased region" description="Polar residues" evidence="2">
    <location>
        <begin position="23"/>
        <end position="35"/>
    </location>
</feature>
<feature type="region of interest" description="Disordered" evidence="2">
    <location>
        <begin position="134"/>
        <end position="186"/>
    </location>
</feature>
<dbReference type="Proteomes" id="UP000694843">
    <property type="component" value="Unplaced"/>
</dbReference>
<proteinExistence type="predicted"/>
<feature type="compositionally biased region" description="Polar residues" evidence="2">
    <location>
        <begin position="134"/>
        <end position="145"/>
    </location>
</feature>
<evidence type="ECO:0000256" key="1">
    <source>
        <dbReference type="SAM" id="Coils"/>
    </source>
</evidence>